<dbReference type="Gene3D" id="3.40.50.300">
    <property type="entry name" value="P-loop containing nucleotide triphosphate hydrolases"/>
    <property type="match status" value="1"/>
</dbReference>
<evidence type="ECO:0000259" key="10">
    <source>
        <dbReference type="PROSITE" id="PS50893"/>
    </source>
</evidence>
<dbReference type="PANTHER" id="PTHR43423">
    <property type="entry name" value="ABC TRANSPORTER I FAMILY MEMBER 17"/>
    <property type="match status" value="1"/>
</dbReference>
<dbReference type="GO" id="GO:0006817">
    <property type="term" value="P:phosphate ion transport"/>
    <property type="evidence" value="ECO:0007669"/>
    <property type="project" value="UniProtKB-KW"/>
</dbReference>
<proteinExistence type="predicted"/>
<evidence type="ECO:0000256" key="3">
    <source>
        <dbReference type="ARBA" id="ARBA00022475"/>
    </source>
</evidence>
<dbReference type="OrthoDB" id="9785080at2"/>
<keyword evidence="5" id="KW-0592">Phosphate transport</keyword>
<keyword evidence="3" id="KW-1003">Cell membrane</keyword>
<dbReference type="GO" id="GO:0005524">
    <property type="term" value="F:ATP binding"/>
    <property type="evidence" value="ECO:0007669"/>
    <property type="project" value="UniProtKB-KW"/>
</dbReference>
<evidence type="ECO:0000313" key="11">
    <source>
        <dbReference type="EMBL" id="SMH30328.1"/>
    </source>
</evidence>
<dbReference type="InterPro" id="IPR027417">
    <property type="entry name" value="P-loop_NTPase"/>
</dbReference>
<sequence length="222" mass="25049">MYESIVELNHVSFKVADKLILNDVSFSVDKGEFVTITGPSGSGKSTLLKIIASMLSQTAGTIHYKGKKIEEYNPIDYRKEVSYGFQTAVLFGKTVEDNLIFPYEIRQILFDQDKAISYLEKVGLDESYLTKNINDLSGGEKQRIALIRNVLFLPEVLLLDEVTSALDEENKQVIGRFVKEMNQTKQITVLWVTHNSSEVEESDRVINIINGGVEEKNGLEHQ</sequence>
<name>A0A1X7N0K8_9LACT</name>
<evidence type="ECO:0000256" key="2">
    <source>
        <dbReference type="ARBA" id="ARBA00022448"/>
    </source>
</evidence>
<keyword evidence="7 11" id="KW-0067">ATP-binding</keyword>
<dbReference type="AlphaFoldDB" id="A0A1X7N0K8"/>
<dbReference type="CDD" id="cd03225">
    <property type="entry name" value="ABC_cobalt_CbiO_domain1"/>
    <property type="match status" value="1"/>
</dbReference>
<keyword evidence="6" id="KW-0547">Nucleotide-binding</keyword>
<dbReference type="STRING" id="1073423.SAMN04488700_1163"/>
<reference evidence="11 12" key="1">
    <citation type="submission" date="2017-04" db="EMBL/GenBank/DDBJ databases">
        <authorList>
            <person name="Afonso C.L."/>
            <person name="Miller P.J."/>
            <person name="Scott M.A."/>
            <person name="Spackman E."/>
            <person name="Goraichik I."/>
            <person name="Dimitrov K.M."/>
            <person name="Suarez D.L."/>
            <person name="Swayne D.E."/>
        </authorList>
    </citation>
    <scope>NUCLEOTIDE SEQUENCE [LARGE SCALE GENOMIC DNA]</scope>
    <source>
        <strain evidence="11 12">LMG26642</strain>
    </source>
</reference>
<dbReference type="InterPro" id="IPR003439">
    <property type="entry name" value="ABC_transporter-like_ATP-bd"/>
</dbReference>
<dbReference type="InterPro" id="IPR015856">
    <property type="entry name" value="ABC_transpr_CbiO/EcfA_su"/>
</dbReference>
<dbReference type="SUPFAM" id="SSF52540">
    <property type="entry name" value="P-loop containing nucleoside triphosphate hydrolases"/>
    <property type="match status" value="1"/>
</dbReference>
<gene>
    <name evidence="11" type="ORF">SAMN04488700_1163</name>
</gene>
<dbReference type="GO" id="GO:0022857">
    <property type="term" value="F:transmembrane transporter activity"/>
    <property type="evidence" value="ECO:0007669"/>
    <property type="project" value="UniProtKB-ARBA"/>
</dbReference>
<organism evidence="11 12">
    <name type="scientific">Carnobacterium iners</name>
    <dbReference type="NCBI Taxonomy" id="1073423"/>
    <lineage>
        <taxon>Bacteria</taxon>
        <taxon>Bacillati</taxon>
        <taxon>Bacillota</taxon>
        <taxon>Bacilli</taxon>
        <taxon>Lactobacillales</taxon>
        <taxon>Carnobacteriaceae</taxon>
        <taxon>Carnobacterium</taxon>
    </lineage>
</organism>
<dbReference type="RefSeq" id="WP_085559349.1">
    <property type="nucleotide sequence ID" value="NZ_FOAH01000001.1"/>
</dbReference>
<evidence type="ECO:0000256" key="9">
    <source>
        <dbReference type="ARBA" id="ARBA00023136"/>
    </source>
</evidence>
<dbReference type="PROSITE" id="PS50893">
    <property type="entry name" value="ABC_TRANSPORTER_2"/>
    <property type="match status" value="1"/>
</dbReference>
<feature type="domain" description="ABC transporter" evidence="10">
    <location>
        <begin position="6"/>
        <end position="222"/>
    </location>
</feature>
<dbReference type="GO" id="GO:0016887">
    <property type="term" value="F:ATP hydrolysis activity"/>
    <property type="evidence" value="ECO:0007669"/>
    <property type="project" value="InterPro"/>
</dbReference>
<evidence type="ECO:0000256" key="5">
    <source>
        <dbReference type="ARBA" id="ARBA00022592"/>
    </source>
</evidence>
<dbReference type="EMBL" id="FXBJ01000002">
    <property type="protein sequence ID" value="SMH30328.1"/>
    <property type="molecule type" value="Genomic_DNA"/>
</dbReference>
<dbReference type="GO" id="GO:0005886">
    <property type="term" value="C:plasma membrane"/>
    <property type="evidence" value="ECO:0007669"/>
    <property type="project" value="UniProtKB-SubCell"/>
</dbReference>
<evidence type="ECO:0000256" key="6">
    <source>
        <dbReference type="ARBA" id="ARBA00022741"/>
    </source>
</evidence>
<comment type="subcellular location">
    <subcellularLocation>
        <location evidence="1">Cell membrane</location>
        <topology evidence="1">Peripheral membrane protein</topology>
    </subcellularLocation>
</comment>
<dbReference type="PROSITE" id="PS00211">
    <property type="entry name" value="ABC_TRANSPORTER_1"/>
    <property type="match status" value="1"/>
</dbReference>
<dbReference type="PANTHER" id="PTHR43423:SF12">
    <property type="entry name" value="IRON EXPORT ATP-BINDING PROTEIN FETA-RELATED"/>
    <property type="match status" value="1"/>
</dbReference>
<dbReference type="InterPro" id="IPR003593">
    <property type="entry name" value="AAA+_ATPase"/>
</dbReference>
<keyword evidence="4" id="KW-0997">Cell inner membrane</keyword>
<keyword evidence="8" id="KW-1278">Translocase</keyword>
<keyword evidence="12" id="KW-1185">Reference proteome</keyword>
<accession>A0A1X7N0K8</accession>
<evidence type="ECO:0000313" key="12">
    <source>
        <dbReference type="Proteomes" id="UP000193435"/>
    </source>
</evidence>
<dbReference type="Proteomes" id="UP000193435">
    <property type="component" value="Unassembled WGS sequence"/>
</dbReference>
<evidence type="ECO:0000256" key="4">
    <source>
        <dbReference type="ARBA" id="ARBA00022519"/>
    </source>
</evidence>
<evidence type="ECO:0000256" key="7">
    <source>
        <dbReference type="ARBA" id="ARBA00022840"/>
    </source>
</evidence>
<keyword evidence="9" id="KW-0472">Membrane</keyword>
<dbReference type="SMART" id="SM00382">
    <property type="entry name" value="AAA"/>
    <property type="match status" value="1"/>
</dbReference>
<evidence type="ECO:0000256" key="8">
    <source>
        <dbReference type="ARBA" id="ARBA00022967"/>
    </source>
</evidence>
<dbReference type="Pfam" id="PF00005">
    <property type="entry name" value="ABC_tran"/>
    <property type="match status" value="1"/>
</dbReference>
<protein>
    <submittedName>
        <fullName evidence="11">Putative ABC transport system ATP-binding protein</fullName>
    </submittedName>
</protein>
<keyword evidence="2" id="KW-0813">Transport</keyword>
<dbReference type="InterPro" id="IPR017871">
    <property type="entry name" value="ABC_transporter-like_CS"/>
</dbReference>
<evidence type="ECO:0000256" key="1">
    <source>
        <dbReference type="ARBA" id="ARBA00004202"/>
    </source>
</evidence>